<feature type="transmembrane region" description="Helical" evidence="2">
    <location>
        <begin position="131"/>
        <end position="152"/>
    </location>
</feature>
<feature type="transmembrane region" description="Helical" evidence="2">
    <location>
        <begin position="108"/>
        <end position="125"/>
    </location>
</feature>
<dbReference type="GeneID" id="108080303"/>
<protein>
    <submittedName>
        <fullName evidence="4">Uncharacterized protein</fullName>
    </submittedName>
</protein>
<dbReference type="Proteomes" id="UP001652661">
    <property type="component" value="Chromosome X"/>
</dbReference>
<accession>A0A6P4J518</accession>
<keyword evidence="3" id="KW-1185">Reference proteome</keyword>
<feature type="compositionally biased region" description="Polar residues" evidence="1">
    <location>
        <begin position="58"/>
        <end position="70"/>
    </location>
</feature>
<evidence type="ECO:0000313" key="4">
    <source>
        <dbReference type="RefSeq" id="XP_017030466.1"/>
    </source>
</evidence>
<keyword evidence="2" id="KW-0472">Membrane</keyword>
<evidence type="ECO:0000256" key="1">
    <source>
        <dbReference type="SAM" id="MobiDB-lite"/>
    </source>
</evidence>
<reference evidence="4" key="1">
    <citation type="submission" date="2025-08" db="UniProtKB">
        <authorList>
            <consortium name="RefSeq"/>
        </authorList>
    </citation>
    <scope>IDENTIFICATION</scope>
    <source>
        <strain evidence="4">14028-0561.14</strain>
        <tissue evidence="4">Whole fly</tissue>
    </source>
</reference>
<evidence type="ECO:0000313" key="3">
    <source>
        <dbReference type="Proteomes" id="UP001652661"/>
    </source>
</evidence>
<gene>
    <name evidence="4" type="primary">LOC108080303</name>
</gene>
<feature type="compositionally biased region" description="Basic and acidic residues" evidence="1">
    <location>
        <begin position="1"/>
        <end position="10"/>
    </location>
</feature>
<name>A0A6P4J518_DROKI</name>
<evidence type="ECO:0000256" key="2">
    <source>
        <dbReference type="SAM" id="Phobius"/>
    </source>
</evidence>
<keyword evidence="2" id="KW-0812">Transmembrane</keyword>
<keyword evidence="2" id="KW-1133">Transmembrane helix</keyword>
<feature type="region of interest" description="Disordered" evidence="1">
    <location>
        <begin position="51"/>
        <end position="74"/>
    </location>
</feature>
<sequence>MGNKRRREDTSSETSDSEDMLVPSCSREACQRRFPDQELRDRRRRRIFVHRRQKRRYTNVNGNSSASEAGQTERIMDCRRRLRFKNSHLAAPAPSPEPDRASEEDNKWHDIVFAALAVVLVILFMETYIATWFVSYLCGIVACCTFCCLFMMPKNGN</sequence>
<organism evidence="3 4">
    <name type="scientific">Drosophila kikkawai</name>
    <name type="common">Fruit fly</name>
    <dbReference type="NCBI Taxonomy" id="30033"/>
    <lineage>
        <taxon>Eukaryota</taxon>
        <taxon>Metazoa</taxon>
        <taxon>Ecdysozoa</taxon>
        <taxon>Arthropoda</taxon>
        <taxon>Hexapoda</taxon>
        <taxon>Insecta</taxon>
        <taxon>Pterygota</taxon>
        <taxon>Neoptera</taxon>
        <taxon>Endopterygota</taxon>
        <taxon>Diptera</taxon>
        <taxon>Brachycera</taxon>
        <taxon>Muscomorpha</taxon>
        <taxon>Ephydroidea</taxon>
        <taxon>Drosophilidae</taxon>
        <taxon>Drosophila</taxon>
        <taxon>Sophophora</taxon>
    </lineage>
</organism>
<feature type="region of interest" description="Disordered" evidence="1">
    <location>
        <begin position="1"/>
        <end position="29"/>
    </location>
</feature>
<proteinExistence type="predicted"/>
<dbReference type="RefSeq" id="XP_017030466.1">
    <property type="nucleotide sequence ID" value="XM_017174977.3"/>
</dbReference>
<dbReference type="AlphaFoldDB" id="A0A6P4J518"/>